<evidence type="ECO:0000256" key="3">
    <source>
        <dbReference type="ARBA" id="ARBA00022523"/>
    </source>
</evidence>
<dbReference type="EMBL" id="JBJUIK010000006">
    <property type="protein sequence ID" value="KAL3525706.1"/>
    <property type="molecule type" value="Genomic_DNA"/>
</dbReference>
<evidence type="ECO:0000256" key="1">
    <source>
        <dbReference type="ARBA" id="ARBA00004271"/>
    </source>
</evidence>
<keyword evidence="3" id="KW-0052">Apoplast</keyword>
<comment type="similarity">
    <text evidence="2">Belongs to the C-terminally encoded plant signaling peptide (CEP) family.</text>
</comment>
<keyword evidence="11" id="KW-1185">Reference proteome</keyword>
<proteinExistence type="inferred from homology"/>
<evidence type="ECO:0000256" key="6">
    <source>
        <dbReference type="ARBA" id="ARBA00022729"/>
    </source>
</evidence>
<feature type="transmembrane region" description="Helical" evidence="9">
    <location>
        <begin position="7"/>
        <end position="28"/>
    </location>
</feature>
<evidence type="ECO:0000256" key="5">
    <source>
        <dbReference type="ARBA" id="ARBA00022702"/>
    </source>
</evidence>
<evidence type="ECO:0000256" key="9">
    <source>
        <dbReference type="SAM" id="Phobius"/>
    </source>
</evidence>
<keyword evidence="9" id="KW-0812">Transmembrane</keyword>
<sequence length="368" mass="40815">MASIQHIYVYSFLVAIIAGQVFLFMQGWQPKESNEQNPDPFEDDKGQGNHVNEPIVSKQIPAGRKGRLQDASPLPSHDISEAKEYFPTVSTIGQKTGNEFDSSQAAYAKGYQPTTPGNSPRVGHSHVGREDENEQNAHPMLLILLIQTPMNSDPQHQLTALVLAIPTKAQTGNQMLRQCWLHINLFELSTLSMAPKCSILATLFVVLIVSQNLQIIEDEEYSPNSINGSSATRSSFNAARAIPGATGFGSGAPGHADKFRPTAPGHSPGWEFHTELRKEIENSESVGILNAEFRREDFLNSKFGREEFEGKEGIKKERSVVPCLGLQQRKKTEDLDGCDIPLHRSLYISQKLSKLPPKNGMKKKEMKR</sequence>
<keyword evidence="5" id="KW-0372">Hormone</keyword>
<evidence type="ECO:0000256" key="4">
    <source>
        <dbReference type="ARBA" id="ARBA00022525"/>
    </source>
</evidence>
<feature type="region of interest" description="Disordered" evidence="8">
    <location>
        <begin position="31"/>
        <end position="80"/>
    </location>
</feature>
<evidence type="ECO:0000256" key="2">
    <source>
        <dbReference type="ARBA" id="ARBA00008963"/>
    </source>
</evidence>
<name>A0ABD3A1V6_9GENT</name>
<protein>
    <submittedName>
        <fullName evidence="10">Uncharacterized protein</fullName>
    </submittedName>
</protein>
<comment type="subcellular location">
    <subcellularLocation>
        <location evidence="1">Secreted</location>
        <location evidence="1">Extracellular space</location>
        <location evidence="1">Apoplast</location>
    </subcellularLocation>
</comment>
<evidence type="ECO:0000256" key="7">
    <source>
        <dbReference type="ARBA" id="ARBA00023278"/>
    </source>
</evidence>
<dbReference type="Proteomes" id="UP001630127">
    <property type="component" value="Unassembled WGS sequence"/>
</dbReference>
<keyword evidence="6" id="KW-0732">Signal</keyword>
<dbReference type="AlphaFoldDB" id="A0ABD3A1V6"/>
<keyword evidence="9" id="KW-1133">Transmembrane helix</keyword>
<comment type="caution">
    <text evidence="10">The sequence shown here is derived from an EMBL/GenBank/DDBJ whole genome shotgun (WGS) entry which is preliminary data.</text>
</comment>
<gene>
    <name evidence="10" type="ORF">ACH5RR_014078</name>
</gene>
<dbReference type="InterPro" id="IPR033250">
    <property type="entry name" value="CEP"/>
</dbReference>
<dbReference type="PANTHER" id="PTHR33348">
    <property type="entry name" value="PRECURSOR OF CEP5"/>
    <property type="match status" value="1"/>
</dbReference>
<evidence type="ECO:0000313" key="11">
    <source>
        <dbReference type="Proteomes" id="UP001630127"/>
    </source>
</evidence>
<accession>A0ABD3A1V6</accession>
<dbReference type="GO" id="GO:1902025">
    <property type="term" value="P:nitrate import"/>
    <property type="evidence" value="ECO:0007669"/>
    <property type="project" value="UniProtKB-ARBA"/>
</dbReference>
<feature type="region of interest" description="Disordered" evidence="8">
    <location>
        <begin position="109"/>
        <end position="133"/>
    </location>
</feature>
<keyword evidence="7" id="KW-0379">Hydroxylation</keyword>
<dbReference type="PANTHER" id="PTHR33348:SF3">
    <property type="entry name" value="PRECURSOR OF CEP1"/>
    <property type="match status" value="1"/>
</dbReference>
<dbReference type="GO" id="GO:0006995">
    <property type="term" value="P:cellular response to nitrogen starvation"/>
    <property type="evidence" value="ECO:0007669"/>
    <property type="project" value="UniProtKB-ARBA"/>
</dbReference>
<dbReference type="GO" id="GO:0048046">
    <property type="term" value="C:apoplast"/>
    <property type="evidence" value="ECO:0007669"/>
    <property type="project" value="UniProtKB-SubCell"/>
</dbReference>
<evidence type="ECO:0000313" key="10">
    <source>
        <dbReference type="EMBL" id="KAL3525706.1"/>
    </source>
</evidence>
<keyword evidence="4" id="KW-0964">Secreted</keyword>
<organism evidence="10 11">
    <name type="scientific">Cinchona calisaya</name>
    <dbReference type="NCBI Taxonomy" id="153742"/>
    <lineage>
        <taxon>Eukaryota</taxon>
        <taxon>Viridiplantae</taxon>
        <taxon>Streptophyta</taxon>
        <taxon>Embryophyta</taxon>
        <taxon>Tracheophyta</taxon>
        <taxon>Spermatophyta</taxon>
        <taxon>Magnoliopsida</taxon>
        <taxon>eudicotyledons</taxon>
        <taxon>Gunneridae</taxon>
        <taxon>Pentapetalae</taxon>
        <taxon>asterids</taxon>
        <taxon>lamiids</taxon>
        <taxon>Gentianales</taxon>
        <taxon>Rubiaceae</taxon>
        <taxon>Cinchonoideae</taxon>
        <taxon>Cinchoneae</taxon>
        <taxon>Cinchona</taxon>
    </lineage>
</organism>
<reference evidence="10 11" key="1">
    <citation type="submission" date="2024-11" db="EMBL/GenBank/DDBJ databases">
        <title>A near-complete genome assembly of Cinchona calisaya.</title>
        <authorList>
            <person name="Lian D.C."/>
            <person name="Zhao X.W."/>
            <person name="Wei L."/>
        </authorList>
    </citation>
    <scope>NUCLEOTIDE SEQUENCE [LARGE SCALE GENOMIC DNA]</scope>
    <source>
        <tissue evidence="10">Nenye</tissue>
    </source>
</reference>
<dbReference type="GO" id="GO:0005179">
    <property type="term" value="F:hormone activity"/>
    <property type="evidence" value="ECO:0007669"/>
    <property type="project" value="UniProtKB-KW"/>
</dbReference>
<evidence type="ECO:0000256" key="8">
    <source>
        <dbReference type="SAM" id="MobiDB-lite"/>
    </source>
</evidence>
<keyword evidence="9" id="KW-0472">Membrane</keyword>